<feature type="region of interest" description="Disordered" evidence="1">
    <location>
        <begin position="62"/>
        <end position="94"/>
    </location>
</feature>
<gene>
    <name evidence="2" type="ORF">PaMx25_38</name>
</gene>
<protein>
    <submittedName>
        <fullName evidence="2">Uncharacterized protein</fullName>
    </submittedName>
</protein>
<evidence type="ECO:0000313" key="3">
    <source>
        <dbReference type="Proteomes" id="UP000006182"/>
    </source>
</evidence>
<reference evidence="2 3" key="1">
    <citation type="journal article" date="2012" name="Appl. Environ. Microbiol.">
        <title>High Diversity and Novel Species of Pseudomonas aeruginosa Bacteriophages.</title>
        <authorList>
            <person name="Sepulveda-Robles O."/>
            <person name="Kameyama L."/>
            <person name="Guarneros G."/>
        </authorList>
    </citation>
    <scope>NUCLEOTIDE SEQUENCE [LARGE SCALE GENOMIC DNA]</scope>
</reference>
<name>A0A0S0N8D5_9CAUD</name>
<keyword evidence="3" id="KW-1185">Reference proteome</keyword>
<dbReference type="EMBL" id="JQ067084">
    <property type="protein sequence ID" value="ALH23792.1"/>
    <property type="molecule type" value="Genomic_DNA"/>
</dbReference>
<evidence type="ECO:0000256" key="1">
    <source>
        <dbReference type="SAM" id="MobiDB-lite"/>
    </source>
</evidence>
<evidence type="ECO:0000313" key="2">
    <source>
        <dbReference type="EMBL" id="ALH23792.1"/>
    </source>
</evidence>
<feature type="region of interest" description="Disordered" evidence="1">
    <location>
        <begin position="1"/>
        <end position="34"/>
    </location>
</feature>
<organism evidence="2 3">
    <name type="scientific">Pseudomonas phage PaMx25</name>
    <dbReference type="NCBI Taxonomy" id="1175654"/>
    <lineage>
        <taxon>Viruses</taxon>
        <taxon>Duplodnaviria</taxon>
        <taxon>Heunggongvirae</taxon>
        <taxon>Uroviricota</taxon>
        <taxon>Caudoviricetes</taxon>
        <taxon>Queuovirinae</taxon>
        <taxon>Nipunavirus</taxon>
        <taxon>Nipunavirus PaMx25</taxon>
    </lineage>
</organism>
<proteinExistence type="predicted"/>
<accession>A0A0S0N8D5</accession>
<feature type="compositionally biased region" description="Basic residues" evidence="1">
    <location>
        <begin position="65"/>
        <end position="83"/>
    </location>
</feature>
<dbReference type="Proteomes" id="UP000006182">
    <property type="component" value="Segment"/>
</dbReference>
<sequence>MLRLLPRTLRTHHATDSESQRRASARAAGGTGHFGLRCYPWPHPAGLPRTARRCARCVPAARARGVQHYRRPRKGGHLHRRPDRQRQHDGALVRPVPWQAVLRAHRQEDRRRVQGSLDRVPVGG</sequence>